<name>A0ABR2BRE7_9ROSI</name>
<gene>
    <name evidence="1" type="ORF">V6N12_018256</name>
</gene>
<accession>A0ABR2BRE7</accession>
<dbReference type="Proteomes" id="UP001472677">
    <property type="component" value="Unassembled WGS sequence"/>
</dbReference>
<protein>
    <submittedName>
        <fullName evidence="1">Uncharacterized protein</fullName>
    </submittedName>
</protein>
<sequence length="73" mass="8045">MDARPREGRYFALVEVLFWSSKWTLCKSIIPSPKSRGGPFTPKWTQSNMVFVHLLSVPCSHGAGAGVGVGRRV</sequence>
<keyword evidence="2" id="KW-1185">Reference proteome</keyword>
<proteinExistence type="predicted"/>
<dbReference type="EMBL" id="JBBPBM010000093">
    <property type="protein sequence ID" value="KAK8509170.1"/>
    <property type="molecule type" value="Genomic_DNA"/>
</dbReference>
<reference evidence="1 2" key="1">
    <citation type="journal article" date="2024" name="G3 (Bethesda)">
        <title>Genome assembly of Hibiscus sabdariffa L. provides insights into metabolisms of medicinal natural products.</title>
        <authorList>
            <person name="Kim T."/>
        </authorList>
    </citation>
    <scope>NUCLEOTIDE SEQUENCE [LARGE SCALE GENOMIC DNA]</scope>
    <source>
        <strain evidence="1">TK-2024</strain>
        <tissue evidence="1">Old leaves</tissue>
    </source>
</reference>
<comment type="caution">
    <text evidence="1">The sequence shown here is derived from an EMBL/GenBank/DDBJ whole genome shotgun (WGS) entry which is preliminary data.</text>
</comment>
<evidence type="ECO:0000313" key="2">
    <source>
        <dbReference type="Proteomes" id="UP001472677"/>
    </source>
</evidence>
<evidence type="ECO:0000313" key="1">
    <source>
        <dbReference type="EMBL" id="KAK8509170.1"/>
    </source>
</evidence>
<organism evidence="1 2">
    <name type="scientific">Hibiscus sabdariffa</name>
    <name type="common">roselle</name>
    <dbReference type="NCBI Taxonomy" id="183260"/>
    <lineage>
        <taxon>Eukaryota</taxon>
        <taxon>Viridiplantae</taxon>
        <taxon>Streptophyta</taxon>
        <taxon>Embryophyta</taxon>
        <taxon>Tracheophyta</taxon>
        <taxon>Spermatophyta</taxon>
        <taxon>Magnoliopsida</taxon>
        <taxon>eudicotyledons</taxon>
        <taxon>Gunneridae</taxon>
        <taxon>Pentapetalae</taxon>
        <taxon>rosids</taxon>
        <taxon>malvids</taxon>
        <taxon>Malvales</taxon>
        <taxon>Malvaceae</taxon>
        <taxon>Malvoideae</taxon>
        <taxon>Hibiscus</taxon>
    </lineage>
</organism>